<dbReference type="GO" id="GO:0003677">
    <property type="term" value="F:DNA binding"/>
    <property type="evidence" value="ECO:0007669"/>
    <property type="project" value="InterPro"/>
</dbReference>
<dbReference type="AlphaFoldDB" id="A0A7C0U2G7"/>
<protein>
    <recommendedName>
        <fullName evidence="1">Restriction endonuclease type II DpnII-like domain-containing protein</fullName>
    </recommendedName>
</protein>
<name>A0A7C0U2G7_DESA2</name>
<dbReference type="Pfam" id="PF04556">
    <property type="entry name" value="DpnII"/>
    <property type="match status" value="1"/>
</dbReference>
<dbReference type="Proteomes" id="UP000886289">
    <property type="component" value="Unassembled WGS sequence"/>
</dbReference>
<evidence type="ECO:0000259" key="1">
    <source>
        <dbReference type="Pfam" id="PF04556"/>
    </source>
</evidence>
<feature type="domain" description="Restriction endonuclease type II DpnII-like" evidence="1">
    <location>
        <begin position="270"/>
        <end position="367"/>
    </location>
</feature>
<sequence>MPNPEDVYIDFASKVSFLEFIQEEFKHANVPVKELSQEISLLESRKQWNINDLSEYVKKYPRSFIIFQELFQLLRFTNAQLIHFVFDVVKLNSLNINAIYEYMILNLKYDLEFRKIYLKAINCRLKYDDFIAHVEQYDKRYLIATFKLAISKYIDKIVKNFTILEKRIVKSEFEDFSIRFSNYLLNNLKLNETLKAINIEKYLQNKRIPLDTKSLHGNYPKIKIIKILENKGYKNIDSILNKTGIHILKHDLRQQIDLTVLNNDKIFCTERYVDKIIKTKDNKLKKFDLIIFSNYKPKYLFEMNFYSTAGTKIGINQNEYIDLNEYIKRNSYDFKFYWITDGNYWLTTQGKMRFLNLLNYFDKIFNI</sequence>
<proteinExistence type="predicted"/>
<feature type="non-terminal residue" evidence="2">
    <location>
        <position position="367"/>
    </location>
</feature>
<comment type="caution">
    <text evidence="2">The sequence shown here is derived from an EMBL/GenBank/DDBJ whole genome shotgun (WGS) entry which is preliminary data.</text>
</comment>
<dbReference type="GO" id="GO:0009036">
    <property type="term" value="F:type II site-specific deoxyribonuclease activity"/>
    <property type="evidence" value="ECO:0007669"/>
    <property type="project" value="InterPro"/>
</dbReference>
<dbReference type="EMBL" id="DRBS01000203">
    <property type="protein sequence ID" value="HDD44244.1"/>
    <property type="molecule type" value="Genomic_DNA"/>
</dbReference>
<accession>A0A7C0U2G7</accession>
<dbReference type="InterPro" id="IPR007637">
    <property type="entry name" value="Restrct_endonuc_II_DpnII-like"/>
</dbReference>
<organism evidence="2">
    <name type="scientific">Desulfofervidus auxilii</name>
    <dbReference type="NCBI Taxonomy" id="1621989"/>
    <lineage>
        <taxon>Bacteria</taxon>
        <taxon>Pseudomonadati</taxon>
        <taxon>Thermodesulfobacteriota</taxon>
        <taxon>Candidatus Desulfofervidia</taxon>
        <taxon>Candidatus Desulfofervidales</taxon>
        <taxon>Candidatus Desulfofervidaceae</taxon>
        <taxon>Candidatus Desulfofervidus</taxon>
    </lineage>
</organism>
<dbReference type="GO" id="GO:0009307">
    <property type="term" value="P:DNA restriction-modification system"/>
    <property type="evidence" value="ECO:0007669"/>
    <property type="project" value="InterPro"/>
</dbReference>
<evidence type="ECO:0000313" key="2">
    <source>
        <dbReference type="EMBL" id="HDD44244.1"/>
    </source>
</evidence>
<gene>
    <name evidence="2" type="ORF">ENG63_05220</name>
</gene>
<reference evidence="2" key="1">
    <citation type="journal article" date="2020" name="mSystems">
        <title>Genome- and Community-Level Interaction Insights into Carbon Utilization and Element Cycling Functions of Hydrothermarchaeota in Hydrothermal Sediment.</title>
        <authorList>
            <person name="Zhou Z."/>
            <person name="Liu Y."/>
            <person name="Xu W."/>
            <person name="Pan J."/>
            <person name="Luo Z.H."/>
            <person name="Li M."/>
        </authorList>
    </citation>
    <scope>NUCLEOTIDE SEQUENCE [LARGE SCALE GENOMIC DNA]</scope>
    <source>
        <strain evidence="2">HyVt-233</strain>
    </source>
</reference>